<sequence>MQIVFLVSANATSNNKYNDHILKCKLREGLMLDIPKNFLKEETRDGYVVSEMMKRTWAVQLSILDSLKKIFDRYGLRYFADYGTLLGAVRHKGYIPWDDDLDIAMPRRDMMTLMEHADELDDGLIIRSVYNSETYMNFNIVVTQKVETLEWDEGRMDKFYGCPFICYVDIFPWDYIPRDEDQLKLQISMHSLAFNLMYDLRNIEIALFNGRTVSLRELNRLELQKYKDVYDLTQGCCKLGGLLRSYLPSISIDTDKKLRQQLCIIADTIAQMCPEENADYVDYFVINSGGEAVQPRKRKEWQESSIELPFEFGTISVPSEYIKIIESKYGIDYMIPVRFTSSHSYPFYRDEIRVLIGGDTGEILTDAPLSDPSVESIPKQIRDFLLKDDGNLKRIILYGLSATDIVNNGQAGFRTILTYLEDKTSEKDTVVFAFIPASLSFFMEKCHLEMHKDYLNMLNKIEAMDNVILDENPESSLLWALISICDEYYGDRCRLEEICRKYDVPITIQDYQPK</sequence>
<dbReference type="AlphaFoldDB" id="A0A1H9TVG9"/>
<dbReference type="RefSeq" id="WP_074756761.1">
    <property type="nucleotide sequence ID" value="NZ_FOGJ01000016.1"/>
</dbReference>
<dbReference type="PANTHER" id="PTHR43404">
    <property type="entry name" value="LIPOPOLYSACCHARIDE CHOLINEPHOSPHOTRANSFERASE LICD"/>
    <property type="match status" value="1"/>
</dbReference>
<feature type="domain" description="LicD/FKTN/FKRP nucleotidyltransferase" evidence="1">
    <location>
        <begin position="73"/>
        <end position="195"/>
    </location>
</feature>
<name>A0A1H9TVG9_BUTFI</name>
<dbReference type="PANTHER" id="PTHR43404:SF2">
    <property type="entry name" value="LIPOPOLYSACCHARIDE CHOLINEPHOSPHOTRANSFERASE LICD"/>
    <property type="match status" value="1"/>
</dbReference>
<evidence type="ECO:0000313" key="2">
    <source>
        <dbReference type="EMBL" id="SES01021.1"/>
    </source>
</evidence>
<accession>A0A1H9TVG9</accession>
<dbReference type="InterPro" id="IPR052942">
    <property type="entry name" value="LPS_cholinephosphotransferase"/>
</dbReference>
<proteinExistence type="predicted"/>
<dbReference type="Proteomes" id="UP000182584">
    <property type="component" value="Unassembled WGS sequence"/>
</dbReference>
<dbReference type="InterPro" id="IPR007074">
    <property type="entry name" value="LicD/FKTN/FKRP_NTP_transf"/>
</dbReference>
<reference evidence="2 3" key="1">
    <citation type="submission" date="2016-10" db="EMBL/GenBank/DDBJ databases">
        <authorList>
            <person name="de Groot N.N."/>
        </authorList>
    </citation>
    <scope>NUCLEOTIDE SEQUENCE [LARGE SCALE GENOMIC DNA]</scope>
    <source>
        <strain evidence="2 3">AR40</strain>
    </source>
</reference>
<dbReference type="EMBL" id="FOGJ01000016">
    <property type="protein sequence ID" value="SES01021.1"/>
    <property type="molecule type" value="Genomic_DNA"/>
</dbReference>
<protein>
    <submittedName>
        <fullName evidence="2">LicD family protein</fullName>
    </submittedName>
</protein>
<dbReference type="GO" id="GO:0009100">
    <property type="term" value="P:glycoprotein metabolic process"/>
    <property type="evidence" value="ECO:0007669"/>
    <property type="project" value="UniProtKB-ARBA"/>
</dbReference>
<evidence type="ECO:0000313" key="3">
    <source>
        <dbReference type="Proteomes" id="UP000182584"/>
    </source>
</evidence>
<evidence type="ECO:0000259" key="1">
    <source>
        <dbReference type="Pfam" id="PF04991"/>
    </source>
</evidence>
<gene>
    <name evidence="2" type="ORF">SAMN04487884_11633</name>
</gene>
<dbReference type="Pfam" id="PF04991">
    <property type="entry name" value="LicD"/>
    <property type="match status" value="1"/>
</dbReference>
<organism evidence="2 3">
    <name type="scientific">Butyrivibrio fibrisolvens</name>
    <dbReference type="NCBI Taxonomy" id="831"/>
    <lineage>
        <taxon>Bacteria</taxon>
        <taxon>Bacillati</taxon>
        <taxon>Bacillota</taxon>
        <taxon>Clostridia</taxon>
        <taxon>Lachnospirales</taxon>
        <taxon>Lachnospiraceae</taxon>
        <taxon>Butyrivibrio</taxon>
    </lineage>
</organism>